<comment type="caution">
    <text evidence="4">The sequence shown here is derived from an EMBL/GenBank/DDBJ whole genome shotgun (WGS) entry which is preliminary data.</text>
</comment>
<keyword evidence="5" id="KW-1185">Reference proteome</keyword>
<accession>A0A444ZCR6</accession>
<gene>
    <name evidence="4" type="ORF">Ahy_B04g069485</name>
</gene>
<dbReference type="AlphaFoldDB" id="A0A444ZCR6"/>
<comment type="similarity">
    <text evidence="1">Belongs to the STIG1 family.</text>
</comment>
<dbReference type="Pfam" id="PF04885">
    <property type="entry name" value="Stig1"/>
    <property type="match status" value="2"/>
</dbReference>
<protein>
    <recommendedName>
        <fullName evidence="6">Stigma-specific STIG1-like protein</fullName>
    </recommendedName>
</protein>
<evidence type="ECO:0000313" key="5">
    <source>
        <dbReference type="Proteomes" id="UP000289738"/>
    </source>
</evidence>
<dbReference type="STRING" id="3818.A0A444ZCR6"/>
<dbReference type="PANTHER" id="PTHR33227">
    <property type="entry name" value="STIGMA-SPECIFIC STIG1-LIKE PROTEIN 3"/>
    <property type="match status" value="1"/>
</dbReference>
<evidence type="ECO:0000256" key="2">
    <source>
        <dbReference type="ARBA" id="ARBA00022729"/>
    </source>
</evidence>
<evidence type="ECO:0000313" key="4">
    <source>
        <dbReference type="EMBL" id="RYR11975.1"/>
    </source>
</evidence>
<evidence type="ECO:0008006" key="6">
    <source>
        <dbReference type="Google" id="ProtNLM"/>
    </source>
</evidence>
<name>A0A444ZCR6_ARAHY</name>
<organism evidence="4 5">
    <name type="scientific">Arachis hypogaea</name>
    <name type="common">Peanut</name>
    <dbReference type="NCBI Taxonomy" id="3818"/>
    <lineage>
        <taxon>Eukaryota</taxon>
        <taxon>Viridiplantae</taxon>
        <taxon>Streptophyta</taxon>
        <taxon>Embryophyta</taxon>
        <taxon>Tracheophyta</taxon>
        <taxon>Spermatophyta</taxon>
        <taxon>Magnoliopsida</taxon>
        <taxon>eudicotyledons</taxon>
        <taxon>Gunneridae</taxon>
        <taxon>Pentapetalae</taxon>
        <taxon>rosids</taxon>
        <taxon>fabids</taxon>
        <taxon>Fabales</taxon>
        <taxon>Fabaceae</taxon>
        <taxon>Papilionoideae</taxon>
        <taxon>50 kb inversion clade</taxon>
        <taxon>dalbergioids sensu lato</taxon>
        <taxon>Dalbergieae</taxon>
        <taxon>Pterocarpus clade</taxon>
        <taxon>Arachis</taxon>
    </lineage>
</organism>
<dbReference type="PANTHER" id="PTHR33227:SF60">
    <property type="entry name" value="STIG1-LIKE PROTEIN"/>
    <property type="match status" value="1"/>
</dbReference>
<feature type="chain" id="PRO_5019302399" description="Stigma-specific STIG1-like protein" evidence="3">
    <location>
        <begin position="29"/>
        <end position="223"/>
    </location>
</feature>
<evidence type="ECO:0000256" key="1">
    <source>
        <dbReference type="ARBA" id="ARBA00006010"/>
    </source>
</evidence>
<evidence type="ECO:0000256" key="3">
    <source>
        <dbReference type="SAM" id="SignalP"/>
    </source>
</evidence>
<dbReference type="Proteomes" id="UP000289738">
    <property type="component" value="Chromosome B04"/>
</dbReference>
<feature type="signal peptide" evidence="3">
    <location>
        <begin position="1"/>
        <end position="28"/>
    </location>
</feature>
<proteinExistence type="inferred from homology"/>
<reference evidence="4 5" key="1">
    <citation type="submission" date="2019-01" db="EMBL/GenBank/DDBJ databases">
        <title>Sequencing of cultivated peanut Arachis hypogaea provides insights into genome evolution and oil improvement.</title>
        <authorList>
            <person name="Chen X."/>
        </authorList>
    </citation>
    <scope>NUCLEOTIDE SEQUENCE [LARGE SCALE GENOMIC DNA]</scope>
    <source>
        <strain evidence="5">cv. Fuhuasheng</strain>
        <tissue evidence="4">Leaves</tissue>
    </source>
</reference>
<dbReference type="InterPro" id="IPR006969">
    <property type="entry name" value="Stig-like"/>
</dbReference>
<keyword evidence="2 3" id="KW-0732">Signal</keyword>
<dbReference type="EMBL" id="SDMP01000014">
    <property type="protein sequence ID" value="RYR11975.1"/>
    <property type="molecule type" value="Genomic_DNA"/>
</dbReference>
<sequence length="223" mass="24269">MNKLLKTLFLVSMLIMALAITMPTRVESEPNSVRGTSRFLSQRSSKATLTCDRNPKVCYTIRGSGGPNCCNNKCVDFNTDELNCGKCGKKCGYSKICCEGKCINPKTNEKHCGKCGNKCNSKGSCALFIVAMLMALMAMTVASFETNNNEINEEPNSVRGTSRFLLQRSSKATVTCDKNPKVCDSIRGSGGPNCCNNKCVDLSTDELNCGRCGKKCRHSKMCC</sequence>